<dbReference type="RefSeq" id="WP_013297414.1">
    <property type="nucleotide sequence ID" value="NC_014410.1"/>
</dbReference>
<proteinExistence type="predicted"/>
<evidence type="ECO:0000313" key="2">
    <source>
        <dbReference type="EMBL" id="ADL68445.1"/>
    </source>
</evidence>
<dbReference type="KEGG" id="ttm:Tthe_0907"/>
<evidence type="ECO:0000259" key="1">
    <source>
        <dbReference type="Pfam" id="PF14261"/>
    </source>
</evidence>
<dbReference type="OrthoDB" id="1730086at2"/>
<dbReference type="PANTHER" id="PTHR34613:SF1">
    <property type="entry name" value="SLL6017 PROTEIN"/>
    <property type="match status" value="1"/>
</dbReference>
<dbReference type="AlphaFoldDB" id="D9TMF7"/>
<dbReference type="HOGENOM" id="CLU_067283_0_1_9"/>
<dbReference type="InterPro" id="IPR025587">
    <property type="entry name" value="DUF4351"/>
</dbReference>
<protein>
    <recommendedName>
        <fullName evidence="1">DUF4351 domain-containing protein</fullName>
    </recommendedName>
</protein>
<feature type="domain" description="DUF4351" evidence="1">
    <location>
        <begin position="240"/>
        <end position="297"/>
    </location>
</feature>
<organism evidence="2 3">
    <name type="scientific">Thermoanaerobacterium thermosaccharolyticum (strain ATCC 7956 / DSM 571 / NCIMB 9385 / NCA 3814 / NCTC 13789 / WDCM 00135 / 2032)</name>
    <name type="common">Clostridium thermosaccharolyticum</name>
    <dbReference type="NCBI Taxonomy" id="580327"/>
    <lineage>
        <taxon>Bacteria</taxon>
        <taxon>Bacillati</taxon>
        <taxon>Bacillota</taxon>
        <taxon>Clostridia</taxon>
        <taxon>Thermoanaerobacterales</taxon>
        <taxon>Thermoanaerobacteraceae</taxon>
        <taxon>Thermoanaerobacterium</taxon>
    </lineage>
</organism>
<dbReference type="Pfam" id="PF14261">
    <property type="entry name" value="DUF4351"/>
    <property type="match status" value="1"/>
</dbReference>
<dbReference type="Proteomes" id="UP000001626">
    <property type="component" value="Chromosome"/>
</dbReference>
<name>D9TMF7_THETC</name>
<evidence type="ECO:0000313" key="3">
    <source>
        <dbReference type="Proteomes" id="UP000001626"/>
    </source>
</evidence>
<accession>D9TMF7</accession>
<dbReference type="EMBL" id="CP002171">
    <property type="protein sequence ID" value="ADL68445.1"/>
    <property type="molecule type" value="Genomic_DNA"/>
</dbReference>
<dbReference type="GeneID" id="93863773"/>
<keyword evidence="3" id="KW-1185">Reference proteome</keyword>
<sequence length="300" mass="34887">MKDINLDISYQNNDIILKSMAQEFKDKSLKFYGINVPKIVTVIPANLPSIEVKEDRLDFIFLLEDDSLLHMEFQTTNKKADIKRFLQYDTRLYSKYERTIRTVVIYSGKIEEAISRLDIGSIIYKVEQVFLVKYDGDKIYKELNEKIDKKLRLTDIDKLNLIFLPLMGSKKGSDEMAIDAVELAKKIEDEDEKTYIIGALIGISDKFLTDEYKNKLKGAIRMTKIAEMLIQEGKAEGKAEGKVEGKAELIIKLLNKKFDKIPEFYVKKMYELNIDKLEKIGEDIFDIKKIEDLDKYFNDN</sequence>
<gene>
    <name evidence="2" type="ordered locus">Tthe_0907</name>
</gene>
<dbReference type="PANTHER" id="PTHR34613">
    <property type="entry name" value="SLL0800 PROTEIN"/>
    <property type="match status" value="1"/>
</dbReference>
<reference evidence="2 3" key="1">
    <citation type="submission" date="2010-08" db="EMBL/GenBank/DDBJ databases">
        <title>Complete sequence of Thermoanaerobacterium thermosaccharolyticum DSM 571.</title>
        <authorList>
            <consortium name="US DOE Joint Genome Institute"/>
            <person name="Lucas S."/>
            <person name="Copeland A."/>
            <person name="Lapidus A."/>
            <person name="Cheng J.-F."/>
            <person name="Bruce D."/>
            <person name="Goodwin L."/>
            <person name="Pitluck S."/>
            <person name="Teshima H."/>
            <person name="Detter J.C."/>
            <person name="Han C."/>
            <person name="Tapia R."/>
            <person name="Land M."/>
            <person name="Hauser L."/>
            <person name="Chang Y.-J."/>
            <person name="Jeffries C."/>
            <person name="Kyrpides N."/>
            <person name="Ivanova N."/>
            <person name="Mikhailova N."/>
            <person name="Hemme C.L."/>
            <person name="Woyke T."/>
        </authorList>
    </citation>
    <scope>NUCLEOTIDE SEQUENCE [LARGE SCALE GENOMIC DNA]</scope>
    <source>
        <strain evidence="3">ATCC 7956 / DSM 571 / NCIMB 9385 / NCA 3814 / NCTC 13789 / WDCM 00135 / 2032</strain>
    </source>
</reference>
<dbReference type="eggNOG" id="COG5464">
    <property type="taxonomic scope" value="Bacteria"/>
</dbReference>
<dbReference type="STRING" id="580327.Tthe_0907"/>